<keyword evidence="4" id="KW-1185">Reference proteome</keyword>
<dbReference type="PROSITE" id="PS51257">
    <property type="entry name" value="PROKAR_LIPOPROTEIN"/>
    <property type="match status" value="1"/>
</dbReference>
<reference evidence="3 4" key="1">
    <citation type="submission" date="2021-01" db="EMBL/GenBank/DDBJ databases">
        <title>Genomic Encyclopedia of Type Strains, Phase IV (KMG-IV): sequencing the most valuable type-strain genomes for metagenomic binning, comparative biology and taxonomic classification.</title>
        <authorList>
            <person name="Goeker M."/>
        </authorList>
    </citation>
    <scope>NUCLEOTIDE SEQUENCE [LARGE SCALE GENOMIC DNA]</scope>
    <source>
        <strain evidence="3 4">DSM 105453</strain>
    </source>
</reference>
<sequence>MKKKMCICLVLSVLLLAGCATGGGNKKETADLNKIEAIYIDHGSTNVHINSVNQSQLEASHSKLIMDKRKKEISIKLEKSFFNIGPKMNFNKNLHVNIPKDYKGKIFINGGSGNITSEELETEHIEATTKSGNISLEFADFHSDVFAQTASGNVNLLLHEKEEPDIQLTTKTASGQQIISVPLFIKHGDKKRIEGKGGKGLYQVDIETASGNITVQ</sequence>
<evidence type="ECO:0000259" key="2">
    <source>
        <dbReference type="Pfam" id="PF13349"/>
    </source>
</evidence>
<comment type="caution">
    <text evidence="3">The sequence shown here is derived from an EMBL/GenBank/DDBJ whole genome shotgun (WGS) entry which is preliminary data.</text>
</comment>
<feature type="signal peptide" evidence="1">
    <location>
        <begin position="1"/>
        <end position="22"/>
    </location>
</feature>
<keyword evidence="1" id="KW-0732">Signal</keyword>
<dbReference type="EMBL" id="JAFBFH010000020">
    <property type="protein sequence ID" value="MBM7715948.1"/>
    <property type="molecule type" value="Genomic_DNA"/>
</dbReference>
<dbReference type="Proteomes" id="UP000823485">
    <property type="component" value="Unassembled WGS sequence"/>
</dbReference>
<evidence type="ECO:0000313" key="3">
    <source>
        <dbReference type="EMBL" id="MBM7715948.1"/>
    </source>
</evidence>
<evidence type="ECO:0000313" key="4">
    <source>
        <dbReference type="Proteomes" id="UP000823485"/>
    </source>
</evidence>
<protein>
    <submittedName>
        <fullName evidence="3">DUF4097 and DUF4098 domain-containing protein YvlB</fullName>
    </submittedName>
</protein>
<accession>A0ABS2RAS1</accession>
<dbReference type="InterPro" id="IPR025164">
    <property type="entry name" value="Toastrack_DUF4097"/>
</dbReference>
<feature type="chain" id="PRO_5046699208" evidence="1">
    <location>
        <begin position="23"/>
        <end position="216"/>
    </location>
</feature>
<gene>
    <name evidence="3" type="ORF">JOC94_002959</name>
</gene>
<organism evidence="3 4">
    <name type="scientific">Siminovitchia thermophila</name>
    <dbReference type="NCBI Taxonomy" id="1245522"/>
    <lineage>
        <taxon>Bacteria</taxon>
        <taxon>Bacillati</taxon>
        <taxon>Bacillota</taxon>
        <taxon>Bacilli</taxon>
        <taxon>Bacillales</taxon>
        <taxon>Bacillaceae</taxon>
        <taxon>Siminovitchia</taxon>
    </lineage>
</organism>
<dbReference type="RefSeq" id="WP_077113663.1">
    <property type="nucleotide sequence ID" value="NZ_JAFBFH010000020.1"/>
</dbReference>
<dbReference type="Pfam" id="PF13349">
    <property type="entry name" value="DUF4097"/>
    <property type="match status" value="1"/>
</dbReference>
<name>A0ABS2RAS1_9BACI</name>
<evidence type="ECO:0000256" key="1">
    <source>
        <dbReference type="SAM" id="SignalP"/>
    </source>
</evidence>
<proteinExistence type="predicted"/>
<feature type="domain" description="DUF4097" evidence="2">
    <location>
        <begin position="112"/>
        <end position="215"/>
    </location>
</feature>